<feature type="domain" description="Sodium/calcium exchanger membrane region" evidence="6">
    <location>
        <begin position="173"/>
        <end position="311"/>
    </location>
</feature>
<feature type="domain" description="Sodium/calcium exchanger membrane region" evidence="6">
    <location>
        <begin position="4"/>
        <end position="142"/>
    </location>
</feature>
<feature type="transmembrane region" description="Helical" evidence="5">
    <location>
        <begin position="233"/>
        <end position="259"/>
    </location>
</feature>
<evidence type="ECO:0000256" key="1">
    <source>
        <dbReference type="ARBA" id="ARBA00004141"/>
    </source>
</evidence>
<feature type="transmembrane region" description="Helical" evidence="5">
    <location>
        <begin position="40"/>
        <end position="63"/>
    </location>
</feature>
<dbReference type="GO" id="GO:0008273">
    <property type="term" value="F:calcium, potassium:sodium antiporter activity"/>
    <property type="evidence" value="ECO:0007669"/>
    <property type="project" value="TreeGrafter"/>
</dbReference>
<evidence type="ECO:0000313" key="8">
    <source>
        <dbReference type="Proteomes" id="UP000034826"/>
    </source>
</evidence>
<feature type="transmembrane region" description="Helical" evidence="5">
    <location>
        <begin position="163"/>
        <end position="186"/>
    </location>
</feature>
<protein>
    <submittedName>
        <fullName evidence="7">Na+/Ca+ antiporter, CaCA family</fullName>
    </submittedName>
</protein>
<dbReference type="GO" id="GO:0005886">
    <property type="term" value="C:plasma membrane"/>
    <property type="evidence" value="ECO:0007669"/>
    <property type="project" value="TreeGrafter"/>
</dbReference>
<evidence type="ECO:0000313" key="7">
    <source>
        <dbReference type="EMBL" id="KKT65556.1"/>
    </source>
</evidence>
<feature type="transmembrane region" description="Helical" evidence="5">
    <location>
        <begin position="118"/>
        <end position="142"/>
    </location>
</feature>
<evidence type="ECO:0000256" key="4">
    <source>
        <dbReference type="ARBA" id="ARBA00023136"/>
    </source>
</evidence>
<keyword evidence="2 5" id="KW-0812">Transmembrane</keyword>
<evidence type="ECO:0000256" key="2">
    <source>
        <dbReference type="ARBA" id="ARBA00022692"/>
    </source>
</evidence>
<name>A0A0G1J1U3_9BACT</name>
<comment type="caution">
    <text evidence="7">The sequence shown here is derived from an EMBL/GenBank/DDBJ whole genome shotgun (WGS) entry which is preliminary data.</text>
</comment>
<dbReference type="InterPro" id="IPR044880">
    <property type="entry name" value="NCX_ion-bd_dom_sf"/>
</dbReference>
<evidence type="ECO:0000256" key="5">
    <source>
        <dbReference type="SAM" id="Phobius"/>
    </source>
</evidence>
<feature type="transmembrane region" description="Helical" evidence="5">
    <location>
        <begin position="75"/>
        <end position="98"/>
    </location>
</feature>
<sequence length="316" mass="33540">MFLSFGVLIFLCLLMGLSTRVVLGAFDKMAVGMTTKGKIAAASILVALSTSLPELFVTLASVIEKKPEIALGTLLGSNVADLSIIIGGATLLAGSLPIVGDYWRFELAAAFMGGISPILLMMDGGLSRMDGAILIVIYIIYLSDLVRGSKKKEMLFQTGKKKLAGRGVPAIEMVLGIIILLVSGNWLVKIGAVMARDWGVPVGVVGLLIISVGTSLPELFLSAGAIMKRNVALVLGNVLGSVVTNATLIIGVLAFFHPFSIERTGGYALVNMAFVIIFGLFWMFTSSKRKLERREGLILVGVFVTFVGLVLLFPSI</sequence>
<organism evidence="7 8">
    <name type="scientific">Candidatus Woesebacteria bacterium GW2011_GWA2_44_33</name>
    <dbReference type="NCBI Taxonomy" id="1618564"/>
    <lineage>
        <taxon>Bacteria</taxon>
        <taxon>Candidatus Woeseibacteriota</taxon>
    </lineage>
</organism>
<gene>
    <name evidence="7" type="ORF">UW60_C0042G0006</name>
</gene>
<feature type="transmembrane region" description="Helical" evidence="5">
    <location>
        <begin position="296"/>
        <end position="313"/>
    </location>
</feature>
<reference evidence="7 8" key="1">
    <citation type="journal article" date="2015" name="Nature">
        <title>rRNA introns, odd ribosomes, and small enigmatic genomes across a large radiation of phyla.</title>
        <authorList>
            <person name="Brown C.T."/>
            <person name="Hug L.A."/>
            <person name="Thomas B.C."/>
            <person name="Sharon I."/>
            <person name="Castelle C.J."/>
            <person name="Singh A."/>
            <person name="Wilkins M.J."/>
            <person name="Williams K.H."/>
            <person name="Banfield J.F."/>
        </authorList>
    </citation>
    <scope>NUCLEOTIDE SEQUENCE [LARGE SCALE GENOMIC DNA]</scope>
</reference>
<keyword evidence="4 5" id="KW-0472">Membrane</keyword>
<dbReference type="GO" id="GO:0005262">
    <property type="term" value="F:calcium channel activity"/>
    <property type="evidence" value="ECO:0007669"/>
    <property type="project" value="TreeGrafter"/>
</dbReference>
<dbReference type="AlphaFoldDB" id="A0A0G1J1U3"/>
<dbReference type="GO" id="GO:0006874">
    <property type="term" value="P:intracellular calcium ion homeostasis"/>
    <property type="evidence" value="ECO:0007669"/>
    <property type="project" value="TreeGrafter"/>
</dbReference>
<dbReference type="InterPro" id="IPR004481">
    <property type="entry name" value="K/Na/Ca-exchanger"/>
</dbReference>
<proteinExistence type="predicted"/>
<dbReference type="Proteomes" id="UP000034826">
    <property type="component" value="Unassembled WGS sequence"/>
</dbReference>
<feature type="transmembrane region" description="Helical" evidence="5">
    <location>
        <begin position="198"/>
        <end position="221"/>
    </location>
</feature>
<dbReference type="Gene3D" id="1.20.1420.30">
    <property type="entry name" value="NCX, central ion-binding region"/>
    <property type="match status" value="1"/>
</dbReference>
<dbReference type="PANTHER" id="PTHR10846:SF8">
    <property type="entry name" value="INNER MEMBRANE PROTEIN YRBG"/>
    <property type="match status" value="1"/>
</dbReference>
<keyword evidence="3 5" id="KW-1133">Transmembrane helix</keyword>
<dbReference type="PANTHER" id="PTHR10846">
    <property type="entry name" value="SODIUM/POTASSIUM/CALCIUM EXCHANGER"/>
    <property type="match status" value="1"/>
</dbReference>
<accession>A0A0G1J1U3</accession>
<dbReference type="InterPro" id="IPR004837">
    <property type="entry name" value="NaCa_Exmemb"/>
</dbReference>
<feature type="transmembrane region" description="Helical" evidence="5">
    <location>
        <begin position="265"/>
        <end position="284"/>
    </location>
</feature>
<dbReference type="Pfam" id="PF01699">
    <property type="entry name" value="Na_Ca_ex"/>
    <property type="match status" value="2"/>
</dbReference>
<dbReference type="EMBL" id="LCIY01000042">
    <property type="protein sequence ID" value="KKT65556.1"/>
    <property type="molecule type" value="Genomic_DNA"/>
</dbReference>
<evidence type="ECO:0000259" key="6">
    <source>
        <dbReference type="Pfam" id="PF01699"/>
    </source>
</evidence>
<comment type="subcellular location">
    <subcellularLocation>
        <location evidence="1">Membrane</location>
        <topology evidence="1">Multi-pass membrane protein</topology>
    </subcellularLocation>
</comment>
<evidence type="ECO:0000256" key="3">
    <source>
        <dbReference type="ARBA" id="ARBA00022989"/>
    </source>
</evidence>